<dbReference type="RefSeq" id="WP_135618508.1">
    <property type="nucleotide sequence ID" value="NZ_RQGG01000015.1"/>
</dbReference>
<accession>A0A4R9JQV0</accession>
<evidence type="ECO:0008006" key="3">
    <source>
        <dbReference type="Google" id="ProtNLM"/>
    </source>
</evidence>
<dbReference type="Proteomes" id="UP000297609">
    <property type="component" value="Unassembled WGS sequence"/>
</dbReference>
<keyword evidence="2" id="KW-1185">Reference proteome</keyword>
<name>A0A4R9JQV0_9LEPT</name>
<dbReference type="PROSITE" id="PS51257">
    <property type="entry name" value="PROKAR_LIPOPROTEIN"/>
    <property type="match status" value="1"/>
</dbReference>
<dbReference type="OrthoDB" id="9936251at2"/>
<comment type="caution">
    <text evidence="1">The sequence shown here is derived from an EMBL/GenBank/DDBJ whole genome shotgun (WGS) entry which is preliminary data.</text>
</comment>
<dbReference type="EMBL" id="RQGG01000015">
    <property type="protein sequence ID" value="TGL54504.1"/>
    <property type="molecule type" value="Genomic_DNA"/>
</dbReference>
<protein>
    <recommendedName>
        <fullName evidence="3">Lipoprotein</fullName>
    </recommendedName>
</protein>
<gene>
    <name evidence="1" type="ORF">EHQ59_06480</name>
</gene>
<proteinExistence type="predicted"/>
<reference evidence="1" key="1">
    <citation type="journal article" date="2019" name="PLoS Negl. Trop. Dis.">
        <title>Revisiting the worldwide diversity of Leptospira species in the environment.</title>
        <authorList>
            <person name="Vincent A.T."/>
            <person name="Schiettekatte O."/>
            <person name="Bourhy P."/>
            <person name="Veyrier F.J."/>
            <person name="Picardeau M."/>
        </authorList>
    </citation>
    <scope>NUCLEOTIDE SEQUENCE [LARGE SCALE GENOMIC DNA]</scope>
    <source>
        <strain evidence="1">201702454</strain>
    </source>
</reference>
<dbReference type="AlphaFoldDB" id="A0A4R9JQV0"/>
<sequence length="252" mass="28348">MRNSFNIIIFLLLLIGCDMDKLPSKGTEISTPNFDYGKIESKVSISDGSIFWAAKSEFESLESFNTLKMLKDFDYFLGNQADPFVSIKGIDSSLISQKLFNEAIVWFRFGYEKGILIYRVQTYSTFDTAGSNSDGIIKNVKCSEYTDTLIKCKFYFETSNPENGMPPMSWVIVTIKDRALVNVEDDLGASFLGYIDTDKKYPELYLSNLKKALKVAVKDPEIGLKDVQLRGFTIEELDLLTDGLASQVKAGK</sequence>
<organism evidence="1 2">
    <name type="scientific">Leptospira kemamanensis</name>
    <dbReference type="NCBI Taxonomy" id="2484942"/>
    <lineage>
        <taxon>Bacteria</taxon>
        <taxon>Pseudomonadati</taxon>
        <taxon>Spirochaetota</taxon>
        <taxon>Spirochaetia</taxon>
        <taxon>Leptospirales</taxon>
        <taxon>Leptospiraceae</taxon>
        <taxon>Leptospira</taxon>
    </lineage>
</organism>
<evidence type="ECO:0000313" key="1">
    <source>
        <dbReference type="EMBL" id="TGL54504.1"/>
    </source>
</evidence>
<evidence type="ECO:0000313" key="2">
    <source>
        <dbReference type="Proteomes" id="UP000297609"/>
    </source>
</evidence>